<proteinExistence type="predicted"/>
<gene>
    <name evidence="3" type="ORF">GGR00_000119</name>
</gene>
<sequence length="655" mass="70111">MDRDFRSSPEYVATQTFYGALLAPGGHVFGARSLCGHEDARHLYFIGQSFAKSLEEGVTSRLCRTVRNGGGLECLNERETRQIRLSRDGQILAVACAGDDPAADRIELWSADAHINAQAVPGRVEQIDWSPDGASLLVVVAGAAADLAGIHGGYSQKVMSNGPAWLPEVRSEQGDELWRTVWTWDCKGEPQRLTKPPLNVWEASWCGNGTIAAIASDRHSEGSWYEAGLSLVDVGSGAVTALHTPVDQLGCARGAADGGSIAFIEAFCSDRGLVSGRLTILDLKTGKVETADTLGIDVTSIEWRSPTVIHFAGARGHQTATGDYDLERSVAAESWSSSDVTNGEWVPSSYPIGASGSLFVAESYSRAPFLAEIVSGTIREVASLAAPRAQEAMSDCGQIEPVSWSAPDGLEILGWVVRPKGATGPTPLLVDIHGGPISAHRNRWMARMRAAPLLASRGWTIFLPNPRGSTGRGDAFARAVKGDMGGADALDIISGIDALVAKGWADDRRIAVTGTSYGGFMSAWLPSQSDRFAAAIPISPVGDWYSQHRTSQIPEFDEIMLEASPWAADGAYFSRSPAFFKHKVPVPMLVMAGALDRSTPVGQAEECHFAAIRSGAPSSLVVYPNAGHSIRSYPEYLDSAARILWWLDQHVRPAN</sequence>
<feature type="domain" description="Peptidase S9 prolyl oligopeptidase catalytic" evidence="2">
    <location>
        <begin position="451"/>
        <end position="651"/>
    </location>
</feature>
<dbReference type="SUPFAM" id="SSF82171">
    <property type="entry name" value="DPP6 N-terminal domain-like"/>
    <property type="match status" value="1"/>
</dbReference>
<dbReference type="EMBL" id="JACHOU010000001">
    <property type="protein sequence ID" value="MBB6352367.1"/>
    <property type="molecule type" value="Genomic_DNA"/>
</dbReference>
<dbReference type="Gene3D" id="2.120.10.30">
    <property type="entry name" value="TolB, C-terminal domain"/>
    <property type="match status" value="1"/>
</dbReference>
<dbReference type="SUPFAM" id="SSF53474">
    <property type="entry name" value="alpha/beta-Hydrolases"/>
    <property type="match status" value="1"/>
</dbReference>
<protein>
    <submittedName>
        <fullName evidence="3">Dipeptidyl aminopeptidase/acylaminoacyl peptidase</fullName>
    </submittedName>
</protein>
<keyword evidence="3" id="KW-0645">Protease</keyword>
<keyword evidence="1" id="KW-0378">Hydrolase</keyword>
<dbReference type="Proteomes" id="UP000536262">
    <property type="component" value="Unassembled WGS sequence"/>
</dbReference>
<dbReference type="GO" id="GO:0004252">
    <property type="term" value="F:serine-type endopeptidase activity"/>
    <property type="evidence" value="ECO:0007669"/>
    <property type="project" value="TreeGrafter"/>
</dbReference>
<evidence type="ECO:0000259" key="2">
    <source>
        <dbReference type="Pfam" id="PF00326"/>
    </source>
</evidence>
<dbReference type="Pfam" id="PF00326">
    <property type="entry name" value="Peptidase_S9"/>
    <property type="match status" value="1"/>
</dbReference>
<evidence type="ECO:0000313" key="4">
    <source>
        <dbReference type="Proteomes" id="UP000536262"/>
    </source>
</evidence>
<accession>A0A7X0F1F8</accession>
<dbReference type="InterPro" id="IPR029058">
    <property type="entry name" value="AB_hydrolase_fold"/>
</dbReference>
<dbReference type="RefSeq" id="WP_184697091.1">
    <property type="nucleotide sequence ID" value="NZ_BAABEG010000001.1"/>
</dbReference>
<dbReference type="InterPro" id="IPR011042">
    <property type="entry name" value="6-blade_b-propeller_TolB-like"/>
</dbReference>
<evidence type="ECO:0000313" key="3">
    <source>
        <dbReference type="EMBL" id="MBB6352367.1"/>
    </source>
</evidence>
<name>A0A7X0F1F8_9HYPH</name>
<evidence type="ECO:0000256" key="1">
    <source>
        <dbReference type="ARBA" id="ARBA00022801"/>
    </source>
</evidence>
<dbReference type="InterPro" id="IPR001375">
    <property type="entry name" value="Peptidase_S9_cat"/>
</dbReference>
<dbReference type="PANTHER" id="PTHR42776:SF27">
    <property type="entry name" value="DIPEPTIDYL PEPTIDASE FAMILY MEMBER 6"/>
    <property type="match status" value="1"/>
</dbReference>
<dbReference type="GO" id="GO:0004177">
    <property type="term" value="F:aminopeptidase activity"/>
    <property type="evidence" value="ECO:0007669"/>
    <property type="project" value="UniProtKB-KW"/>
</dbReference>
<keyword evidence="4" id="KW-1185">Reference proteome</keyword>
<dbReference type="AlphaFoldDB" id="A0A7X0F1F8"/>
<dbReference type="PANTHER" id="PTHR42776">
    <property type="entry name" value="SERINE PEPTIDASE S9 FAMILY MEMBER"/>
    <property type="match status" value="1"/>
</dbReference>
<dbReference type="GO" id="GO:0006508">
    <property type="term" value="P:proteolysis"/>
    <property type="evidence" value="ECO:0007669"/>
    <property type="project" value="InterPro"/>
</dbReference>
<comment type="caution">
    <text evidence="3">The sequence shown here is derived from an EMBL/GenBank/DDBJ whole genome shotgun (WGS) entry which is preliminary data.</text>
</comment>
<dbReference type="Gene3D" id="3.40.50.1820">
    <property type="entry name" value="alpha/beta hydrolase"/>
    <property type="match status" value="1"/>
</dbReference>
<keyword evidence="3" id="KW-0031">Aminopeptidase</keyword>
<organism evidence="3 4">
    <name type="scientific">Aminobacter aganoensis</name>
    <dbReference type="NCBI Taxonomy" id="83264"/>
    <lineage>
        <taxon>Bacteria</taxon>
        <taxon>Pseudomonadati</taxon>
        <taxon>Pseudomonadota</taxon>
        <taxon>Alphaproteobacteria</taxon>
        <taxon>Hyphomicrobiales</taxon>
        <taxon>Phyllobacteriaceae</taxon>
        <taxon>Aminobacter</taxon>
    </lineage>
</organism>
<reference evidence="3 4" key="1">
    <citation type="submission" date="2020-08" db="EMBL/GenBank/DDBJ databases">
        <title>Genomic Encyclopedia of Type Strains, Phase IV (KMG-IV): sequencing the most valuable type-strain genomes for metagenomic binning, comparative biology and taxonomic classification.</title>
        <authorList>
            <person name="Goeker M."/>
        </authorList>
    </citation>
    <scope>NUCLEOTIDE SEQUENCE [LARGE SCALE GENOMIC DNA]</scope>
    <source>
        <strain evidence="3 4">DSM 7051</strain>
    </source>
</reference>